<reference evidence="3 4" key="1">
    <citation type="journal article" date="2009" name="Stand. Genomic Sci.">
        <title>Complete genome sequence of Jonesia denitrificans type strain (Prevot 55134).</title>
        <authorList>
            <person name="Pukall R."/>
            <person name="Gehrich-Schroter G."/>
            <person name="Lapidus A."/>
            <person name="Nolan M."/>
            <person name="Glavina Del Rio T."/>
            <person name="Lucas S."/>
            <person name="Chen F."/>
            <person name="Tice H."/>
            <person name="Pitluck S."/>
            <person name="Cheng J.F."/>
            <person name="Copeland A."/>
            <person name="Saunders E."/>
            <person name="Brettin T."/>
            <person name="Detter J.C."/>
            <person name="Bruce D."/>
            <person name="Goodwin L."/>
            <person name="Pati A."/>
            <person name="Ivanova N."/>
            <person name="Mavromatis K."/>
            <person name="Ovchinnikova G."/>
            <person name="Chen A."/>
            <person name="Palaniappan K."/>
            <person name="Land M."/>
            <person name="Hauser L."/>
            <person name="Chang Y.J."/>
            <person name="Jeffries C.D."/>
            <person name="Chain P."/>
            <person name="Goker M."/>
            <person name="Bristow J."/>
            <person name="Eisen J.A."/>
            <person name="Markowitz V."/>
            <person name="Hugenholtz P."/>
            <person name="Kyrpides N.C."/>
            <person name="Klenk H.P."/>
            <person name="Han C."/>
        </authorList>
    </citation>
    <scope>NUCLEOTIDE SEQUENCE [LARGE SCALE GENOMIC DNA]</scope>
    <source>
        <strain evidence="4">ATCC 14870 / DSM 20603 / BCRC 15368 / CIP 55.134 / JCM 11481 / NBRC 15587 / NCTC 10816 / Prevot 55134</strain>
    </source>
</reference>
<dbReference type="eggNOG" id="COG2138">
    <property type="taxonomic scope" value="Bacteria"/>
</dbReference>
<dbReference type="Gene3D" id="3.40.50.1400">
    <property type="match status" value="2"/>
</dbReference>
<dbReference type="SUPFAM" id="SSF53800">
    <property type="entry name" value="Chelatase"/>
    <property type="match status" value="1"/>
</dbReference>
<sequence>MLRPVLLACSHGTDNPTGQRVVSSVLDQVRVLLPDVEVIETYVDVQFPQIDTVILEVPHHRDVIVVPVLLSAGYHVHHDIAQAVAARNEATGPRSQAVATPALGPHPLLADLVVDRLRQGGVDRGDVVFAAAGSSDARASADVEAMVDLVSQRWQGAVTPGYCSAASPRVGEVITPTTDAVANYLLAPGFFDDRLHKVADPLGVTVSAPLGHDPRVAQVIVDRYCQAEQH</sequence>
<evidence type="ECO:0000256" key="2">
    <source>
        <dbReference type="ARBA" id="ARBA00023239"/>
    </source>
</evidence>
<evidence type="ECO:0000313" key="3">
    <source>
        <dbReference type="EMBL" id="ACV08321.1"/>
    </source>
</evidence>
<keyword evidence="2" id="KW-0456">Lyase</keyword>
<dbReference type="KEGG" id="jde:Jden_0657"/>
<dbReference type="PANTHER" id="PTHR33542:SF5">
    <property type="entry name" value="FERROCHELATASE CHE1"/>
    <property type="match status" value="1"/>
</dbReference>
<dbReference type="AlphaFoldDB" id="C7R1A6"/>
<dbReference type="Pfam" id="PF01903">
    <property type="entry name" value="CbiX"/>
    <property type="match status" value="2"/>
</dbReference>
<organism evidence="3 4">
    <name type="scientific">Jonesia denitrificans (strain ATCC 14870 / DSM 20603 / BCRC 15368 / CIP 55.134 / JCM 11481 / NBRC 15587 / NCTC 10816 / Prevot 55134)</name>
    <name type="common">Listeria denitrificans</name>
    <dbReference type="NCBI Taxonomy" id="471856"/>
    <lineage>
        <taxon>Bacteria</taxon>
        <taxon>Bacillati</taxon>
        <taxon>Actinomycetota</taxon>
        <taxon>Actinomycetes</taxon>
        <taxon>Micrococcales</taxon>
        <taxon>Jonesiaceae</taxon>
        <taxon>Jonesia</taxon>
    </lineage>
</organism>
<evidence type="ECO:0000313" key="4">
    <source>
        <dbReference type="Proteomes" id="UP000000628"/>
    </source>
</evidence>
<dbReference type="EMBL" id="CP001706">
    <property type="protein sequence ID" value="ACV08321.1"/>
    <property type="molecule type" value="Genomic_DNA"/>
</dbReference>
<name>C7R1A6_JONDD</name>
<dbReference type="OrthoDB" id="7345302at2"/>
<dbReference type="GO" id="GO:0016829">
    <property type="term" value="F:lyase activity"/>
    <property type="evidence" value="ECO:0007669"/>
    <property type="project" value="UniProtKB-KW"/>
</dbReference>
<dbReference type="GO" id="GO:0046872">
    <property type="term" value="F:metal ion binding"/>
    <property type="evidence" value="ECO:0007669"/>
    <property type="project" value="UniProtKB-KW"/>
</dbReference>
<dbReference type="InterPro" id="IPR002762">
    <property type="entry name" value="CbiX-like"/>
</dbReference>
<dbReference type="Proteomes" id="UP000000628">
    <property type="component" value="Chromosome"/>
</dbReference>
<protein>
    <submittedName>
        <fullName evidence="3">Cobalamin (Vitamin B12) biosynthesis CbiX protein</fullName>
    </submittedName>
</protein>
<proteinExistence type="predicted"/>
<keyword evidence="1" id="KW-0479">Metal-binding</keyword>
<dbReference type="PANTHER" id="PTHR33542">
    <property type="entry name" value="SIROHYDROCHLORIN FERROCHELATASE, CHLOROPLASTIC"/>
    <property type="match status" value="1"/>
</dbReference>
<dbReference type="HOGENOM" id="CLU_056929_1_0_11"/>
<dbReference type="STRING" id="471856.Jden_0657"/>
<evidence type="ECO:0000256" key="1">
    <source>
        <dbReference type="ARBA" id="ARBA00022723"/>
    </source>
</evidence>
<dbReference type="CDD" id="cd03416">
    <property type="entry name" value="CbiX_SirB_N"/>
    <property type="match status" value="1"/>
</dbReference>
<dbReference type="InterPro" id="IPR050963">
    <property type="entry name" value="Sirohydro_Cobaltochel/CbiX"/>
</dbReference>
<gene>
    <name evidence="3" type="ordered locus">Jden_0657</name>
</gene>
<keyword evidence="4" id="KW-1185">Reference proteome</keyword>
<accession>C7R1A6</accession>